<dbReference type="PANTHER" id="PTHR46509">
    <property type="entry name" value="PHOSPHOADENOSINE PHOSPHOSULFATE REDUCTASE"/>
    <property type="match status" value="1"/>
</dbReference>
<dbReference type="SUPFAM" id="SSF52402">
    <property type="entry name" value="Adenine nucleotide alpha hydrolases-like"/>
    <property type="match status" value="1"/>
</dbReference>
<feature type="domain" description="Phosphoadenosine phosphosulphate reductase" evidence="5">
    <location>
        <begin position="54"/>
        <end position="237"/>
    </location>
</feature>
<keyword evidence="2" id="KW-0560">Oxidoreductase</keyword>
<dbReference type="NCBIfam" id="NF002537">
    <property type="entry name" value="PRK02090.1"/>
    <property type="match status" value="1"/>
</dbReference>
<comment type="pathway">
    <text evidence="3">Sulfur metabolism; hydrogen sulfide biosynthesis; sulfite from sulfate.</text>
</comment>
<proteinExistence type="inferred from homology"/>
<dbReference type="EMBL" id="LN483142">
    <property type="protein sequence ID" value="CED83387.1"/>
    <property type="molecule type" value="Genomic_DNA"/>
</dbReference>
<dbReference type="GO" id="GO:0005737">
    <property type="term" value="C:cytoplasm"/>
    <property type="evidence" value="ECO:0007669"/>
    <property type="project" value="TreeGrafter"/>
</dbReference>
<dbReference type="GO" id="GO:0019379">
    <property type="term" value="P:sulfate assimilation, phosphoadenylyl sulfate reduction by phosphoadenylyl-sulfate reductase (thioredoxin)"/>
    <property type="evidence" value="ECO:0007669"/>
    <property type="project" value="InterPro"/>
</dbReference>
<dbReference type="InterPro" id="IPR002500">
    <property type="entry name" value="PAPS_reduct_dom"/>
</dbReference>
<protein>
    <submittedName>
        <fullName evidence="6">Phosphoadenosine phosphosulfate reductase</fullName>
    </submittedName>
</protein>
<dbReference type="HAMAP" id="MF_00063">
    <property type="entry name" value="CysH"/>
    <property type="match status" value="1"/>
</dbReference>
<accession>A0A0F7SMT8</accession>
<dbReference type="AlphaFoldDB" id="A0A0F7SMT8"/>
<dbReference type="Gene3D" id="3.40.50.620">
    <property type="entry name" value="HUPs"/>
    <property type="match status" value="1"/>
</dbReference>
<feature type="region of interest" description="Disordered" evidence="4">
    <location>
        <begin position="235"/>
        <end position="255"/>
    </location>
</feature>
<evidence type="ECO:0000313" key="6">
    <source>
        <dbReference type="EMBL" id="CED83387.1"/>
    </source>
</evidence>
<sequence>MSISTTPQAEQPSPVAASTLFTSDELVQINEQLAGKSPQQILEWAIDNIPEGALWQTTAFGLTGLAATSMISSISLSRDEPHLVPLIFLDTLYHFPSTLALASQVEETYLAPLHVFKPVDQEGNEVEDAKAFEQVYGEKLWEREEDMYDYLVKVEPSHRAYAQLGVKAVLTGRRRSQGAERAALPVVEIDSTGLLKINPLIEWSFGRVKEYIDAENVPYNFLLDQGYKSIGDWHSTATPSSNPEAGERSGRWAGQKAKTECGLHKDYFKMKKQFEKKAREAELKRKDEAKDLEEGAVKVEEVEISQSLAGLVI</sequence>
<reference evidence="6" key="1">
    <citation type="submission" date="2014-08" db="EMBL/GenBank/DDBJ databases">
        <authorList>
            <person name="Sharma Rahul"/>
            <person name="Thines Marco"/>
        </authorList>
    </citation>
    <scope>NUCLEOTIDE SEQUENCE</scope>
</reference>
<evidence type="ECO:0000256" key="4">
    <source>
        <dbReference type="SAM" id="MobiDB-lite"/>
    </source>
</evidence>
<evidence type="ECO:0000259" key="5">
    <source>
        <dbReference type="Pfam" id="PF01507"/>
    </source>
</evidence>
<dbReference type="CDD" id="cd23945">
    <property type="entry name" value="PAPS_reductase"/>
    <property type="match status" value="1"/>
</dbReference>
<evidence type="ECO:0000256" key="2">
    <source>
        <dbReference type="ARBA" id="ARBA00023002"/>
    </source>
</evidence>
<dbReference type="Pfam" id="PF01507">
    <property type="entry name" value="PAPS_reduct"/>
    <property type="match status" value="1"/>
</dbReference>
<name>A0A0F7SMT8_PHARH</name>
<dbReference type="InterPro" id="IPR014729">
    <property type="entry name" value="Rossmann-like_a/b/a_fold"/>
</dbReference>
<dbReference type="GO" id="GO:0004604">
    <property type="term" value="F:phosphoadenylyl-sulfate reductase (thioredoxin) activity"/>
    <property type="evidence" value="ECO:0007669"/>
    <property type="project" value="InterPro"/>
</dbReference>
<evidence type="ECO:0000256" key="1">
    <source>
        <dbReference type="ARBA" id="ARBA00009732"/>
    </source>
</evidence>
<dbReference type="PANTHER" id="PTHR46509:SF1">
    <property type="entry name" value="PHOSPHOADENOSINE PHOSPHOSULFATE REDUCTASE"/>
    <property type="match status" value="1"/>
</dbReference>
<dbReference type="InterPro" id="IPR004511">
    <property type="entry name" value="PAPS/APS_Rdtase"/>
</dbReference>
<evidence type="ECO:0000256" key="3">
    <source>
        <dbReference type="ARBA" id="ARBA00024327"/>
    </source>
</evidence>
<dbReference type="NCBIfam" id="TIGR00434">
    <property type="entry name" value="cysH"/>
    <property type="match status" value="1"/>
</dbReference>
<comment type="similarity">
    <text evidence="1">Belongs to the PAPS reductase family. CysH subfamily.</text>
</comment>
<organism evidence="6">
    <name type="scientific">Phaffia rhodozyma</name>
    <name type="common">Yeast</name>
    <name type="synonym">Xanthophyllomyces dendrorhous</name>
    <dbReference type="NCBI Taxonomy" id="264483"/>
    <lineage>
        <taxon>Eukaryota</taxon>
        <taxon>Fungi</taxon>
        <taxon>Dikarya</taxon>
        <taxon>Basidiomycota</taxon>
        <taxon>Agaricomycotina</taxon>
        <taxon>Tremellomycetes</taxon>
        <taxon>Cystofilobasidiales</taxon>
        <taxon>Mrakiaceae</taxon>
        <taxon>Phaffia</taxon>
    </lineage>
</organism>